<evidence type="ECO:0000256" key="1">
    <source>
        <dbReference type="ARBA" id="ARBA00023125"/>
    </source>
</evidence>
<evidence type="ECO:0000313" key="4">
    <source>
        <dbReference type="Proteomes" id="UP000654345"/>
    </source>
</evidence>
<keyword evidence="4" id="KW-1185">Reference proteome</keyword>
<feature type="domain" description="Cas12f1-like TNB" evidence="2">
    <location>
        <begin position="460"/>
        <end position="537"/>
    </location>
</feature>
<evidence type="ECO:0000259" key="2">
    <source>
        <dbReference type="Pfam" id="PF07282"/>
    </source>
</evidence>
<accession>A0ABQ3UVL1</accession>
<dbReference type="InterPro" id="IPR010095">
    <property type="entry name" value="Cas12f1-like_TNB"/>
</dbReference>
<organism evidence="3 4">
    <name type="scientific">Ktedonobacter robiniae</name>
    <dbReference type="NCBI Taxonomy" id="2778365"/>
    <lineage>
        <taxon>Bacteria</taxon>
        <taxon>Bacillati</taxon>
        <taxon>Chloroflexota</taxon>
        <taxon>Ktedonobacteria</taxon>
        <taxon>Ktedonobacterales</taxon>
        <taxon>Ktedonobacteraceae</taxon>
        <taxon>Ktedonobacter</taxon>
    </lineage>
</organism>
<dbReference type="Pfam" id="PF07282">
    <property type="entry name" value="Cas12f1-like_TNB"/>
    <property type="match status" value="1"/>
</dbReference>
<comment type="caution">
    <text evidence="3">The sequence shown here is derived from an EMBL/GenBank/DDBJ whole genome shotgun (WGS) entry which is preliminary data.</text>
</comment>
<keyword evidence="1" id="KW-0238">DNA-binding</keyword>
<evidence type="ECO:0000313" key="3">
    <source>
        <dbReference type="EMBL" id="GHO56723.1"/>
    </source>
</evidence>
<gene>
    <name evidence="3" type="ORF">KSB_51980</name>
</gene>
<name>A0ABQ3UVL1_9CHLR</name>
<dbReference type="EMBL" id="BNJG01000002">
    <property type="protein sequence ID" value="GHO56723.1"/>
    <property type="molecule type" value="Genomic_DNA"/>
</dbReference>
<protein>
    <recommendedName>
        <fullName evidence="2">Cas12f1-like TNB domain-containing protein</fullName>
    </recommendedName>
</protein>
<proteinExistence type="predicted"/>
<reference evidence="3 4" key="1">
    <citation type="journal article" date="2021" name="Int. J. Syst. Evol. Microbiol.">
        <title>Reticulibacter mediterranei gen. nov., sp. nov., within the new family Reticulibacteraceae fam. nov., and Ktedonospora formicarum gen. nov., sp. nov., Ktedonobacter robiniae sp. nov., Dictyobacter formicarum sp. nov. and Dictyobacter arantiisoli sp. nov., belonging to the class Ktedonobacteria.</title>
        <authorList>
            <person name="Yabe S."/>
            <person name="Zheng Y."/>
            <person name="Wang C.M."/>
            <person name="Sakai Y."/>
            <person name="Abe K."/>
            <person name="Yokota A."/>
            <person name="Donadio S."/>
            <person name="Cavaletti L."/>
            <person name="Monciardini P."/>
        </authorList>
    </citation>
    <scope>NUCLEOTIDE SEQUENCE [LARGE SCALE GENOMIC DNA]</scope>
    <source>
        <strain evidence="3 4">SOSP1-30</strain>
    </source>
</reference>
<dbReference type="Proteomes" id="UP000654345">
    <property type="component" value="Unassembled WGS sequence"/>
</dbReference>
<sequence>MVKTHTLSFPIRVPDGMQAQALRLLDASRLAINQIITTLWPQLDAFAGERAGPAWKQVERHLLTRSGHGSRQERCEMEQAGRILRAQASRKRVFEAIVPLLSEGLIIPAQGKQPARKDHRQITEQVSTLRAQLQDAGEDAEAFVAMTNLMAQACNWYLHTGAFPSTYEALQPVPVLSVGHLTFAGDDGMKAGQTYRARIELAPGCDLESRQERQLASLSLRLRTPDDQGKWSWGAWSQAIALPPAVCALLAQGALPQAPTLREIRGDDGSRVAVLDLTLEVSARYVSPLEQETRVLGWDWGVRSLITVSILQPPEEGDEERYRQVSRPLFLDTGGIDGRQARLRREIDRLKACRDRYGQLVKEAQAAQQEHGAPLPAHLAGWQQRVREYDARISQCWKSYERRNRELAHLASNLLILLALLSDCRLICGEDLRTLKTQGRGRGVRGRFRNWRNNSTVRGELWRVLKYKCHLLGIRARQVEARGTTHTCPRCGEPAKTYASAAPEDRKKAVAWGPMLCCSNAECLWNGARDYAASLNIARLGMAFLLTSQQTRRYESYRMTSPEVNSCLYSGQEATLLLPSQGITPRSPEGKHVYYAGWSYAIALRTSQPRGVLAILSTSQLRKDVLSSA</sequence>